<dbReference type="EMBL" id="JAGHQM010001260">
    <property type="protein sequence ID" value="KAH0556027.1"/>
    <property type="molecule type" value="Genomic_DNA"/>
</dbReference>
<dbReference type="AlphaFoldDB" id="A0A9P8L850"/>
<name>A0A9P8L850_9PEZI</name>
<organism evidence="3 4">
    <name type="scientific">Trichoglossum hirsutum</name>
    <dbReference type="NCBI Taxonomy" id="265104"/>
    <lineage>
        <taxon>Eukaryota</taxon>
        <taxon>Fungi</taxon>
        <taxon>Dikarya</taxon>
        <taxon>Ascomycota</taxon>
        <taxon>Pezizomycotina</taxon>
        <taxon>Geoglossomycetes</taxon>
        <taxon>Geoglossales</taxon>
        <taxon>Geoglossaceae</taxon>
        <taxon>Trichoglossum</taxon>
    </lineage>
</organism>
<evidence type="ECO:0000259" key="2">
    <source>
        <dbReference type="Pfam" id="PF13391"/>
    </source>
</evidence>
<feature type="region of interest" description="Disordered" evidence="1">
    <location>
        <begin position="1"/>
        <end position="21"/>
    </location>
</feature>
<keyword evidence="4" id="KW-1185">Reference proteome</keyword>
<evidence type="ECO:0000256" key="1">
    <source>
        <dbReference type="SAM" id="MobiDB-lite"/>
    </source>
</evidence>
<dbReference type="Proteomes" id="UP000750711">
    <property type="component" value="Unassembled WGS sequence"/>
</dbReference>
<dbReference type="Pfam" id="PF13391">
    <property type="entry name" value="HNH_2"/>
    <property type="match status" value="1"/>
</dbReference>
<proteinExistence type="predicted"/>
<protein>
    <recommendedName>
        <fullName evidence="2">HNH nuclease domain-containing protein</fullName>
    </recommendedName>
</protein>
<dbReference type="InterPro" id="IPR003615">
    <property type="entry name" value="HNH_nuc"/>
</dbReference>
<evidence type="ECO:0000313" key="3">
    <source>
        <dbReference type="EMBL" id="KAH0556027.1"/>
    </source>
</evidence>
<reference evidence="3" key="1">
    <citation type="submission" date="2021-03" db="EMBL/GenBank/DDBJ databases">
        <title>Comparative genomics and phylogenomic investigation of the class Geoglossomycetes provide insights into ecological specialization and systematics.</title>
        <authorList>
            <person name="Melie T."/>
            <person name="Pirro S."/>
            <person name="Miller A.N."/>
            <person name="Quandt A."/>
        </authorList>
    </citation>
    <scope>NUCLEOTIDE SEQUENCE</scope>
    <source>
        <strain evidence="3">CAQ_001_2017</strain>
    </source>
</reference>
<evidence type="ECO:0000313" key="4">
    <source>
        <dbReference type="Proteomes" id="UP000750711"/>
    </source>
</evidence>
<feature type="domain" description="HNH nuclease" evidence="2">
    <location>
        <begin position="182"/>
        <end position="241"/>
    </location>
</feature>
<comment type="caution">
    <text evidence="3">The sequence shown here is derived from an EMBL/GenBank/DDBJ whole genome shotgun (WGS) entry which is preliminary data.</text>
</comment>
<sequence>MAHESVTLKKPRTKTVEPVESSHYSDPALRIEFCHPAYDPPHDILLTLFGFDYLGGGIHHNTALVACAIVAGNQWCGYFTETRDGPSVTAACDEILRGKKYYFHVIDPQNGGDELTSHPIYKYPIIPLFREWVFPHDNLPRGWDDISGLKLSAVPSTRRTNPAASTESHKQPCRLSYDRDCTSSAHLCPRSESDWFAGNRMGRYGLDPEVKGIHAVNDVRNILSLRYDLHQDFDNRKFVFVPKKSKSAPETVIVAHMLKPTHELGLLYHNFQLHPTPNISPEFLLARFAWTIFPSLRTFLECGVPRWLLRTETVGNQKASRAVETSAVTCHYLASVPETRSKKRQRASDSSIDRWDRSIVIIYQEDIVDR</sequence>
<accession>A0A9P8L850</accession>
<gene>
    <name evidence="3" type="ORF">GP486_006032</name>
</gene>